<name>A0A6J5LG36_9CAUD</name>
<proteinExistence type="predicted"/>
<feature type="domain" description="Aspartyl/asparaginy/proline hydroxylase" evidence="1">
    <location>
        <begin position="97"/>
        <end position="205"/>
    </location>
</feature>
<reference evidence="2" key="1">
    <citation type="submission" date="2020-04" db="EMBL/GenBank/DDBJ databases">
        <authorList>
            <person name="Chiriac C."/>
            <person name="Salcher M."/>
            <person name="Ghai R."/>
            <person name="Kavagutti S V."/>
        </authorList>
    </citation>
    <scope>NUCLEOTIDE SEQUENCE</scope>
</reference>
<organism evidence="2">
    <name type="scientific">uncultured Caudovirales phage</name>
    <dbReference type="NCBI Taxonomy" id="2100421"/>
    <lineage>
        <taxon>Viruses</taxon>
        <taxon>Duplodnaviria</taxon>
        <taxon>Heunggongvirae</taxon>
        <taxon>Uroviricota</taxon>
        <taxon>Caudoviricetes</taxon>
        <taxon>Peduoviridae</taxon>
        <taxon>Maltschvirus</taxon>
        <taxon>Maltschvirus maltsch</taxon>
    </lineage>
</organism>
<sequence length="262" mass="30570">MFYEDITGLIPFDMQKLREDVKNHVFTLGKQVIQGEEYETPAYHGFGGWSITSRTGDWQDGWDFFQNDEGQAMEVYFPKGRNNYEALKFFDIAHSMEHKNPTQAYVGEIAKVVDKMVELGLYPRRVRITCLKAHCKSLVHRDADDNDYMARIHIPIITNDKCIFICNGTNLHMEAGKAYAVRVNLWHQIRNDSDEDRYHLICDFYDTKKITKHFPYEGDITQLEDLATKMRENIDAVEIPPEMLEKFETVRQSFITKGTIPL</sequence>
<dbReference type="InterPro" id="IPR027443">
    <property type="entry name" value="IPNS-like_sf"/>
</dbReference>
<dbReference type="EMBL" id="LR796259">
    <property type="protein sequence ID" value="CAB4132223.1"/>
    <property type="molecule type" value="Genomic_DNA"/>
</dbReference>
<dbReference type="SUPFAM" id="SSF51197">
    <property type="entry name" value="Clavaminate synthase-like"/>
    <property type="match status" value="1"/>
</dbReference>
<dbReference type="InterPro" id="IPR007803">
    <property type="entry name" value="Asp/Arg/Pro-Hydrxlase"/>
</dbReference>
<accession>A0A6J5LG36</accession>
<dbReference type="Gene3D" id="2.60.120.330">
    <property type="entry name" value="B-lactam Antibiotic, Isopenicillin N Synthase, Chain"/>
    <property type="match status" value="1"/>
</dbReference>
<dbReference type="Pfam" id="PF05118">
    <property type="entry name" value="Asp_Arg_Hydrox"/>
    <property type="match status" value="1"/>
</dbReference>
<protein>
    <submittedName>
        <fullName evidence="2">Aspartyl/asparaginy/proline hydroxylase</fullName>
    </submittedName>
</protein>
<evidence type="ECO:0000259" key="1">
    <source>
        <dbReference type="Pfam" id="PF05118"/>
    </source>
</evidence>
<evidence type="ECO:0000313" key="2">
    <source>
        <dbReference type="EMBL" id="CAB4132223.1"/>
    </source>
</evidence>
<gene>
    <name evidence="2" type="ORF">UFOVP139_38</name>
</gene>